<dbReference type="GO" id="GO:0005886">
    <property type="term" value="C:plasma membrane"/>
    <property type="evidence" value="ECO:0007669"/>
    <property type="project" value="TreeGrafter"/>
</dbReference>
<feature type="transmembrane region" description="Helical" evidence="1">
    <location>
        <begin position="12"/>
        <end position="31"/>
    </location>
</feature>
<dbReference type="GO" id="GO:0020037">
    <property type="term" value="F:heme binding"/>
    <property type="evidence" value="ECO:0007669"/>
    <property type="project" value="TreeGrafter"/>
</dbReference>
<sequence>MDIKLNSRTAGFNFAIWGLVLLPLLMSFYGFYQVQFVGNIFYYGPEPGKAIVHFLGEWAIAFLLLVIAIRPIHKLTAIQLRPYSRRVGLAAFFYGLVHVFAYFAFIQGFVWQELWGGLA</sequence>
<feature type="transmembrane region" description="Helical" evidence="1">
    <location>
        <begin position="89"/>
        <end position="111"/>
    </location>
</feature>
<dbReference type="InterPro" id="IPR022837">
    <property type="entry name" value="MsrQ-like"/>
</dbReference>
<gene>
    <name evidence="2" type="ORF">RED65_12594</name>
</gene>
<evidence type="ECO:0008006" key="4">
    <source>
        <dbReference type="Google" id="ProtNLM"/>
    </source>
</evidence>
<keyword evidence="1" id="KW-0812">Transmembrane</keyword>
<dbReference type="OrthoDB" id="9788328at2"/>
<evidence type="ECO:0000313" key="3">
    <source>
        <dbReference type="Proteomes" id="UP000004263"/>
    </source>
</evidence>
<dbReference type="PANTHER" id="PTHR36964:SF1">
    <property type="entry name" value="PROTEIN-METHIONINE-SULFOXIDE REDUCTASE HEME-BINDING SUBUNIT MSRQ"/>
    <property type="match status" value="1"/>
</dbReference>
<organism evidence="2 3">
    <name type="scientific">Bermanella marisrubri</name>
    <dbReference type="NCBI Taxonomy" id="207949"/>
    <lineage>
        <taxon>Bacteria</taxon>
        <taxon>Pseudomonadati</taxon>
        <taxon>Pseudomonadota</taxon>
        <taxon>Gammaproteobacteria</taxon>
        <taxon>Oceanospirillales</taxon>
        <taxon>Oceanospirillaceae</taxon>
        <taxon>Bermanella</taxon>
    </lineage>
</organism>
<name>Q1N3G4_9GAMM</name>
<protein>
    <recommendedName>
        <fullName evidence="4">Ferric oxidoreductase domain-containing protein</fullName>
    </recommendedName>
</protein>
<dbReference type="EMBL" id="AAQH01000004">
    <property type="protein sequence ID" value="EAT12910.1"/>
    <property type="molecule type" value="Genomic_DNA"/>
</dbReference>
<accession>Q1N3G4</accession>
<proteinExistence type="predicted"/>
<keyword evidence="1" id="KW-0472">Membrane</keyword>
<keyword evidence="3" id="KW-1185">Reference proteome</keyword>
<dbReference type="AlphaFoldDB" id="Q1N3G4"/>
<comment type="caution">
    <text evidence="2">The sequence shown here is derived from an EMBL/GenBank/DDBJ whole genome shotgun (WGS) entry which is preliminary data.</text>
</comment>
<dbReference type="HOGENOM" id="CLU_2056776_0_0_6"/>
<feature type="transmembrane region" description="Helical" evidence="1">
    <location>
        <begin position="51"/>
        <end position="69"/>
    </location>
</feature>
<evidence type="ECO:0000256" key="1">
    <source>
        <dbReference type="SAM" id="Phobius"/>
    </source>
</evidence>
<evidence type="ECO:0000313" key="2">
    <source>
        <dbReference type="EMBL" id="EAT12910.1"/>
    </source>
</evidence>
<reference evidence="2 3" key="1">
    <citation type="submission" date="2006-03" db="EMBL/GenBank/DDBJ databases">
        <authorList>
            <person name="Pinhassi J."/>
            <person name="Pedros-Alio C."/>
            <person name="Ferriera S."/>
            <person name="Johnson J."/>
            <person name="Kravitz S."/>
            <person name="Halpern A."/>
            <person name="Remington K."/>
            <person name="Beeson K."/>
            <person name="Tran B."/>
            <person name="Rogers Y.-H."/>
            <person name="Friedman R."/>
            <person name="Venter J.C."/>
        </authorList>
    </citation>
    <scope>NUCLEOTIDE SEQUENCE [LARGE SCALE GENOMIC DNA]</scope>
    <source>
        <strain evidence="2 3">RED65</strain>
    </source>
</reference>
<dbReference type="GO" id="GO:0010181">
    <property type="term" value="F:FMN binding"/>
    <property type="evidence" value="ECO:0007669"/>
    <property type="project" value="TreeGrafter"/>
</dbReference>
<dbReference type="GO" id="GO:0016679">
    <property type="term" value="F:oxidoreductase activity, acting on diphenols and related substances as donors"/>
    <property type="evidence" value="ECO:0007669"/>
    <property type="project" value="TreeGrafter"/>
</dbReference>
<dbReference type="PANTHER" id="PTHR36964">
    <property type="entry name" value="PROTEIN-METHIONINE-SULFOXIDE REDUCTASE HEME-BINDING SUBUNIT MSRQ"/>
    <property type="match status" value="1"/>
</dbReference>
<dbReference type="STRING" id="207949.RED65_12594"/>
<dbReference type="Proteomes" id="UP000004263">
    <property type="component" value="Unassembled WGS sequence"/>
</dbReference>
<keyword evidence="1" id="KW-1133">Transmembrane helix</keyword>
<dbReference type="RefSeq" id="WP_007018799.1">
    <property type="nucleotide sequence ID" value="NZ_CH724118.1"/>
</dbReference>